<dbReference type="GO" id="GO:0004519">
    <property type="term" value="F:endonuclease activity"/>
    <property type="evidence" value="ECO:0007669"/>
    <property type="project" value="UniProtKB-KW"/>
</dbReference>
<protein>
    <submittedName>
        <fullName evidence="5">NaeI family type II restriction endonuclease</fullName>
    </submittedName>
</protein>
<keyword evidence="2 5" id="KW-0255">Endonuclease</keyword>
<dbReference type="Gene3D" id="1.10.10.10">
    <property type="entry name" value="Winged helix-like DNA-binding domain superfamily/Winged helix DNA-binding domain"/>
    <property type="match status" value="1"/>
</dbReference>
<accession>A0ABS9SXN3</accession>
<dbReference type="Gene3D" id="3.40.600.10">
    <property type="entry name" value="DNA mismatch repair MutH/Restriction endonuclease, type II"/>
    <property type="match status" value="1"/>
</dbReference>
<evidence type="ECO:0000313" key="5">
    <source>
        <dbReference type="EMBL" id="MCH6160821.1"/>
    </source>
</evidence>
<sequence>MPASQPPLFPVVSDTSLDPQLETVRAAIMAADPHGEQFGAALRRTFDMLLDGQHTGRFRWEQLHKTEKTHAGTLVEINLQRAFGFSDGKRMDYSIESIDVDCKYSMEIGRWMIPPEAMGYLCLGVWASDKAGIWSAGLFRVTEEVLTKKEGNRDGKRSLTAAARETAIRWLFKDAPLPENILLRLSQHDIDAIFAPRYGTQRVHELFRRAQGRVVSRGVVATVAQQDDYMKRVRYNGGSRSALRPEGIVILGQYGNHQAVARALGLPVPGAGESVSVRLAPWTSSHAGVPWVELEGRKWVVARDVDPRVDAPVLPER</sequence>
<reference evidence="5" key="2">
    <citation type="journal article" date="2023" name="Int. J. Syst. Evol. Microbiol.">
        <title>Streptomyces marispadix sp. nov., isolated from marine beach sediment of the Northern Coast of Portugal.</title>
        <authorList>
            <person name="dos Santos J.D.N."/>
            <person name="Vitorino I.R."/>
            <person name="Kallscheuer N."/>
            <person name="Srivastava A."/>
            <person name="Krautwurst S."/>
            <person name="Marz M."/>
            <person name="Jogler C."/>
            <person name="Lobo Da Cunha A."/>
            <person name="Catita J."/>
            <person name="Goncalves H."/>
            <person name="Gonzalez I."/>
            <person name="Reyes F."/>
            <person name="Lage O.M."/>
        </authorList>
    </citation>
    <scope>NUCLEOTIDE SEQUENCE</scope>
    <source>
        <strain evidence="5">M600PL45_2</strain>
    </source>
</reference>
<evidence type="ECO:0000256" key="2">
    <source>
        <dbReference type="ARBA" id="ARBA00022759"/>
    </source>
</evidence>
<keyword evidence="3" id="KW-0378">Hydrolase</keyword>
<reference evidence="5" key="1">
    <citation type="submission" date="2022-03" db="EMBL/GenBank/DDBJ databases">
        <authorList>
            <person name="Santos J.D.N."/>
            <person name="Kallscheuer N."/>
            <person name="Jogler C."/>
            <person name="Lage O.M."/>
        </authorList>
    </citation>
    <scope>NUCLEOTIDE SEQUENCE</scope>
    <source>
        <strain evidence="5">M600PL45_2</strain>
    </source>
</reference>
<name>A0ABS9SXN3_9ACTN</name>
<comment type="caution">
    <text evidence="5">The sequence shown here is derived from an EMBL/GenBank/DDBJ whole genome shotgun (WGS) entry which is preliminary data.</text>
</comment>
<dbReference type="SUPFAM" id="SSF52980">
    <property type="entry name" value="Restriction endonuclease-like"/>
    <property type="match status" value="1"/>
</dbReference>
<keyword evidence="6" id="KW-1185">Reference proteome</keyword>
<dbReference type="CDD" id="cd22338">
    <property type="entry name" value="NaeI-like"/>
    <property type="match status" value="1"/>
</dbReference>
<dbReference type="Proteomes" id="UP001166784">
    <property type="component" value="Unassembled WGS sequence"/>
</dbReference>
<dbReference type="InterPro" id="IPR037057">
    <property type="entry name" value="DNA_rep_MutH/T2_RE_sf"/>
</dbReference>
<gene>
    <name evidence="5" type="ORF">MMA15_10540</name>
</gene>
<dbReference type="RefSeq" id="WP_241058846.1">
    <property type="nucleotide sequence ID" value="NZ_JAKWJU010000002.1"/>
</dbReference>
<dbReference type="InterPro" id="IPR011335">
    <property type="entry name" value="Restrct_endonuc-II-like"/>
</dbReference>
<keyword evidence="1" id="KW-0540">Nuclease</keyword>
<dbReference type="Pfam" id="PF09126">
    <property type="entry name" value="NaeI"/>
    <property type="match status" value="1"/>
</dbReference>
<proteinExistence type="predicted"/>
<dbReference type="InterPro" id="IPR036388">
    <property type="entry name" value="WH-like_DNA-bd_sf"/>
</dbReference>
<evidence type="ECO:0000259" key="4">
    <source>
        <dbReference type="Pfam" id="PF09126"/>
    </source>
</evidence>
<evidence type="ECO:0000256" key="3">
    <source>
        <dbReference type="ARBA" id="ARBA00022801"/>
    </source>
</evidence>
<dbReference type="InterPro" id="IPR015210">
    <property type="entry name" value="NaeI"/>
</dbReference>
<feature type="domain" description="Type II restriction enzyme NaeI" evidence="4">
    <location>
        <begin position="24"/>
        <end position="308"/>
    </location>
</feature>
<evidence type="ECO:0000313" key="6">
    <source>
        <dbReference type="Proteomes" id="UP001166784"/>
    </source>
</evidence>
<dbReference type="EMBL" id="JAKWJU010000002">
    <property type="protein sequence ID" value="MCH6160821.1"/>
    <property type="molecule type" value="Genomic_DNA"/>
</dbReference>
<organism evidence="5 6">
    <name type="scientific">Streptomyces marispadix</name>
    <dbReference type="NCBI Taxonomy" id="2922868"/>
    <lineage>
        <taxon>Bacteria</taxon>
        <taxon>Bacillati</taxon>
        <taxon>Actinomycetota</taxon>
        <taxon>Actinomycetes</taxon>
        <taxon>Kitasatosporales</taxon>
        <taxon>Streptomycetaceae</taxon>
        <taxon>Streptomyces</taxon>
    </lineage>
</organism>
<evidence type="ECO:0000256" key="1">
    <source>
        <dbReference type="ARBA" id="ARBA00022722"/>
    </source>
</evidence>